<proteinExistence type="inferred from homology"/>
<dbReference type="PROSITE" id="PS00606">
    <property type="entry name" value="KS3_1"/>
    <property type="match status" value="1"/>
</dbReference>
<reference evidence="6" key="1">
    <citation type="submission" date="2023-03" db="EMBL/GenBank/DDBJ databases">
        <title>Massive genome expansion in bonnet fungi (Mycena s.s.) driven by repeated elements and novel gene families across ecological guilds.</title>
        <authorList>
            <consortium name="Lawrence Berkeley National Laboratory"/>
            <person name="Harder C.B."/>
            <person name="Miyauchi S."/>
            <person name="Viragh M."/>
            <person name="Kuo A."/>
            <person name="Thoen E."/>
            <person name="Andreopoulos B."/>
            <person name="Lu D."/>
            <person name="Skrede I."/>
            <person name="Drula E."/>
            <person name="Henrissat B."/>
            <person name="Morin E."/>
            <person name="Kohler A."/>
            <person name="Barry K."/>
            <person name="LaButti K."/>
            <person name="Morin E."/>
            <person name="Salamov A."/>
            <person name="Lipzen A."/>
            <person name="Mereny Z."/>
            <person name="Hegedus B."/>
            <person name="Baldrian P."/>
            <person name="Stursova M."/>
            <person name="Weitz H."/>
            <person name="Taylor A."/>
            <person name="Grigoriev I.V."/>
            <person name="Nagy L.G."/>
            <person name="Martin F."/>
            <person name="Kauserud H."/>
        </authorList>
    </citation>
    <scope>NUCLEOTIDE SEQUENCE</scope>
    <source>
        <strain evidence="6">CBHHK002</strain>
    </source>
</reference>
<dbReference type="GO" id="GO:0044550">
    <property type="term" value="P:secondary metabolite biosynthetic process"/>
    <property type="evidence" value="ECO:0007669"/>
    <property type="project" value="TreeGrafter"/>
</dbReference>
<dbReference type="PROSITE" id="PS52004">
    <property type="entry name" value="KS3_2"/>
    <property type="match status" value="1"/>
</dbReference>
<dbReference type="Proteomes" id="UP001218218">
    <property type="component" value="Unassembled WGS sequence"/>
</dbReference>
<comment type="similarity">
    <text evidence="4">Belongs to the thiolase-like superfamily. Beta-ketoacyl-ACP synthases family.</text>
</comment>
<dbReference type="CDD" id="cd00833">
    <property type="entry name" value="PKS"/>
    <property type="match status" value="1"/>
</dbReference>
<dbReference type="Pfam" id="PF02801">
    <property type="entry name" value="Ketoacyl-synt_C"/>
    <property type="match status" value="1"/>
</dbReference>
<sequence>MSPTLQDPYPREARSMDLQQRMLLHTAHLTLEDAGYVPGATPSWTPERVGVYVGVATGDWVDVYYSTGTLRAGPSIVVDTACSSSNVTLYQGARALMNGDCDSALVGGINIISSPDLCLLDHGHFLSPTGQCKSFDASTDGYSRSKGCGMLLKCLRDAEAENDTILGVIRSVEVNQSGLAHSITYPHAATQAALFCRVLNKAGINPARGVDCSAALHIGSVKANIGHLEAASGAVISRETEHG</sequence>
<keyword evidence="2" id="KW-0597">Phosphoprotein</keyword>
<dbReference type="GO" id="GO:0006633">
    <property type="term" value="P:fatty acid biosynthetic process"/>
    <property type="evidence" value="ECO:0007669"/>
    <property type="project" value="InterPro"/>
</dbReference>
<dbReference type="AlphaFoldDB" id="A0AAD6Z2D4"/>
<dbReference type="GO" id="GO:0004315">
    <property type="term" value="F:3-oxoacyl-[acyl-carrier-protein] synthase activity"/>
    <property type="evidence" value="ECO:0007669"/>
    <property type="project" value="InterPro"/>
</dbReference>
<protein>
    <submittedName>
        <fullName evidence="6">Thiolase-like protein</fullName>
    </submittedName>
</protein>
<gene>
    <name evidence="6" type="ORF">DFH08DRAFT_918663</name>
</gene>
<dbReference type="SMART" id="SM00825">
    <property type="entry name" value="PKS_KS"/>
    <property type="match status" value="1"/>
</dbReference>
<evidence type="ECO:0000313" key="6">
    <source>
        <dbReference type="EMBL" id="KAJ7304846.1"/>
    </source>
</evidence>
<keyword evidence="1" id="KW-0596">Phosphopantetheine</keyword>
<dbReference type="GO" id="GO:0004312">
    <property type="term" value="F:fatty acid synthase activity"/>
    <property type="evidence" value="ECO:0007669"/>
    <property type="project" value="TreeGrafter"/>
</dbReference>
<dbReference type="InterPro" id="IPR050091">
    <property type="entry name" value="PKS_NRPS_Biosynth_Enz"/>
</dbReference>
<dbReference type="PANTHER" id="PTHR43775:SF21">
    <property type="entry name" value="NON-REDUCING POLYKETIDE SYNTHASE AUSA-RELATED"/>
    <property type="match status" value="1"/>
</dbReference>
<dbReference type="EMBL" id="JARIHO010000098">
    <property type="protein sequence ID" value="KAJ7304846.1"/>
    <property type="molecule type" value="Genomic_DNA"/>
</dbReference>
<dbReference type="InterPro" id="IPR018201">
    <property type="entry name" value="Ketoacyl_synth_AS"/>
</dbReference>
<dbReference type="InterPro" id="IPR014031">
    <property type="entry name" value="Ketoacyl_synth_C"/>
</dbReference>
<dbReference type="PANTHER" id="PTHR43775">
    <property type="entry name" value="FATTY ACID SYNTHASE"/>
    <property type="match status" value="1"/>
</dbReference>
<keyword evidence="3 4" id="KW-0808">Transferase</keyword>
<evidence type="ECO:0000256" key="3">
    <source>
        <dbReference type="ARBA" id="ARBA00022679"/>
    </source>
</evidence>
<evidence type="ECO:0000256" key="4">
    <source>
        <dbReference type="RuleBase" id="RU003694"/>
    </source>
</evidence>
<organism evidence="6 7">
    <name type="scientific">Mycena albidolilacea</name>
    <dbReference type="NCBI Taxonomy" id="1033008"/>
    <lineage>
        <taxon>Eukaryota</taxon>
        <taxon>Fungi</taxon>
        <taxon>Dikarya</taxon>
        <taxon>Basidiomycota</taxon>
        <taxon>Agaricomycotina</taxon>
        <taxon>Agaricomycetes</taxon>
        <taxon>Agaricomycetidae</taxon>
        <taxon>Agaricales</taxon>
        <taxon>Marasmiineae</taxon>
        <taxon>Mycenaceae</taxon>
        <taxon>Mycena</taxon>
    </lineage>
</organism>
<dbReference type="InterPro" id="IPR020841">
    <property type="entry name" value="PKS_Beta-ketoAc_synthase_dom"/>
</dbReference>
<dbReference type="SUPFAM" id="SSF53901">
    <property type="entry name" value="Thiolase-like"/>
    <property type="match status" value="1"/>
</dbReference>
<evidence type="ECO:0000313" key="7">
    <source>
        <dbReference type="Proteomes" id="UP001218218"/>
    </source>
</evidence>
<feature type="domain" description="Ketosynthase family 3 (KS3)" evidence="5">
    <location>
        <begin position="1"/>
        <end position="243"/>
    </location>
</feature>
<dbReference type="Gene3D" id="3.40.47.10">
    <property type="match status" value="1"/>
</dbReference>
<dbReference type="Pfam" id="PF00109">
    <property type="entry name" value="ketoacyl-synt"/>
    <property type="match status" value="2"/>
</dbReference>
<dbReference type="InterPro" id="IPR014030">
    <property type="entry name" value="Ketoacyl_synth_N"/>
</dbReference>
<accession>A0AAD6Z2D4</accession>
<evidence type="ECO:0000256" key="2">
    <source>
        <dbReference type="ARBA" id="ARBA00022553"/>
    </source>
</evidence>
<evidence type="ECO:0000259" key="5">
    <source>
        <dbReference type="PROSITE" id="PS52004"/>
    </source>
</evidence>
<evidence type="ECO:0000256" key="1">
    <source>
        <dbReference type="ARBA" id="ARBA00022450"/>
    </source>
</evidence>
<dbReference type="InterPro" id="IPR016039">
    <property type="entry name" value="Thiolase-like"/>
</dbReference>
<comment type="caution">
    <text evidence="6">The sequence shown here is derived from an EMBL/GenBank/DDBJ whole genome shotgun (WGS) entry which is preliminary data.</text>
</comment>
<name>A0AAD6Z2D4_9AGAR</name>
<keyword evidence="7" id="KW-1185">Reference proteome</keyword>